<sequence>MLADLPPLRLALLCTVPLLFVLAAVPAMTTSAPDSLDSPWRWSRVGAALALAASLASLAWLIVGGPGVWHGPALAGADAGVHLSLRSDALANIMLVLVCFIGWVIVGYSQSYLGGQRGQPRYIRSLLLTLAAVSVLVLSNNLLLLVLAWIGTSLALHALLTFFDQRPQALIAAHKKFLASRVADVCMLGAIAIVWSQLGTLEIDQAIAAARALPEYSGGLQAAAVLFVIGALVKCAQLPVHGWLIQVMEAPTPVSALLHAGVVNLGGFVLIRLGTLVADVPLAQALLVVVGGITAVVAAATMMTRISIKVALAWSTCAQMGFMLMQCGLGLYDLALLHIVAHSLYKAHAFLTAGTAVEQNRLQQMTTPLPPLSGMAWLASAVVGVGIVAAAALAWGIRPTDAPALWAVSAILALALAPLLAGPLLRAGGTWIIAGVAGAFAVTLAYFGLHLLFKQWLGAPAAANIGLVAWVIGCFVVLFIVQGAVRARPQGTLARKLYPWLFAGLYLDEVFTRLTFRVWPARLPAKPAAAQPILPAEIHISGAL</sequence>
<evidence type="ECO:0000259" key="10">
    <source>
        <dbReference type="Pfam" id="PF00662"/>
    </source>
</evidence>
<keyword evidence="6 7" id="KW-0472">Membrane</keyword>
<keyword evidence="2 7" id="KW-0813">Transport</keyword>
<feature type="transmembrane region" description="Helical" evidence="7">
    <location>
        <begin position="404"/>
        <end position="425"/>
    </location>
</feature>
<dbReference type="Pfam" id="PF00662">
    <property type="entry name" value="Proton_antipo_N"/>
    <property type="match status" value="1"/>
</dbReference>
<dbReference type="HAMAP" id="MF_00862">
    <property type="entry name" value="DabB"/>
    <property type="match status" value="1"/>
</dbReference>
<dbReference type="PRINTS" id="PR01434">
    <property type="entry name" value="NADHDHGNASE5"/>
</dbReference>
<gene>
    <name evidence="7" type="primary">dabB</name>
    <name evidence="11" type="ORF">IPJ48_14820</name>
</gene>
<feature type="transmembrane region" description="Helical" evidence="7">
    <location>
        <begin position="375"/>
        <end position="397"/>
    </location>
</feature>
<protein>
    <recommendedName>
        <fullName evidence="7">Probable inorganic carbon transporter subunit DabB</fullName>
    </recommendedName>
</protein>
<evidence type="ECO:0000256" key="6">
    <source>
        <dbReference type="ARBA" id="ARBA00023136"/>
    </source>
</evidence>
<evidence type="ECO:0000256" key="8">
    <source>
        <dbReference type="RuleBase" id="RU000320"/>
    </source>
</evidence>
<evidence type="ECO:0000259" key="9">
    <source>
        <dbReference type="Pfam" id="PF00361"/>
    </source>
</evidence>
<dbReference type="PANTHER" id="PTHR42829">
    <property type="entry name" value="NADH-UBIQUINONE OXIDOREDUCTASE CHAIN 5"/>
    <property type="match status" value="1"/>
</dbReference>
<evidence type="ECO:0000256" key="5">
    <source>
        <dbReference type="ARBA" id="ARBA00022989"/>
    </source>
</evidence>
<dbReference type="GO" id="GO:0008137">
    <property type="term" value="F:NADH dehydrogenase (ubiquinone) activity"/>
    <property type="evidence" value="ECO:0007669"/>
    <property type="project" value="InterPro"/>
</dbReference>
<dbReference type="AlphaFoldDB" id="A0A9D7FLX4"/>
<dbReference type="InterPro" id="IPR001750">
    <property type="entry name" value="ND/Mrp_TM"/>
</dbReference>
<dbReference type="InterPro" id="IPR046396">
    <property type="entry name" value="Transporter_DabB"/>
</dbReference>
<dbReference type="InterPro" id="IPR003945">
    <property type="entry name" value="NU5C-like"/>
</dbReference>
<reference evidence="11" key="1">
    <citation type="submission" date="2020-10" db="EMBL/GenBank/DDBJ databases">
        <title>Connecting structure to function with the recovery of over 1000 high-quality activated sludge metagenome-assembled genomes encoding full-length rRNA genes using long-read sequencing.</title>
        <authorList>
            <person name="Singleton C.M."/>
            <person name="Petriglieri F."/>
            <person name="Kristensen J.M."/>
            <person name="Kirkegaard R.H."/>
            <person name="Michaelsen T.Y."/>
            <person name="Andersen M.H."/>
            <person name="Karst S.M."/>
            <person name="Dueholm M.S."/>
            <person name="Nielsen P.H."/>
            <person name="Albertsen M."/>
        </authorList>
    </citation>
    <scope>NUCLEOTIDE SEQUENCE</scope>
    <source>
        <strain evidence="11">EsbW_18-Q3-R4-48_MAXAC.044</strain>
    </source>
</reference>
<evidence type="ECO:0000313" key="11">
    <source>
        <dbReference type="EMBL" id="MBK7424241.1"/>
    </source>
</evidence>
<feature type="domain" description="NADH:quinone oxidoreductase/Mrp antiporter transmembrane" evidence="9">
    <location>
        <begin position="139"/>
        <end position="391"/>
    </location>
</feature>
<dbReference type="GO" id="GO:0012505">
    <property type="term" value="C:endomembrane system"/>
    <property type="evidence" value="ECO:0007669"/>
    <property type="project" value="UniProtKB-SubCell"/>
</dbReference>
<proteinExistence type="inferred from homology"/>
<feature type="transmembrane region" description="Helical" evidence="7">
    <location>
        <begin position="126"/>
        <end position="156"/>
    </location>
</feature>
<comment type="function">
    <text evidence="7">Part of an energy-coupled inorganic carbon pump.</text>
</comment>
<dbReference type="NCBIfam" id="NF006029">
    <property type="entry name" value="PRK08168.1"/>
    <property type="match status" value="1"/>
</dbReference>
<dbReference type="GO" id="GO:0003954">
    <property type="term" value="F:NADH dehydrogenase activity"/>
    <property type="evidence" value="ECO:0007669"/>
    <property type="project" value="TreeGrafter"/>
</dbReference>
<feature type="transmembrane region" description="Helical" evidence="7">
    <location>
        <begin position="431"/>
        <end position="453"/>
    </location>
</feature>
<dbReference type="GO" id="GO:0042773">
    <property type="term" value="P:ATP synthesis coupled electron transport"/>
    <property type="evidence" value="ECO:0007669"/>
    <property type="project" value="InterPro"/>
</dbReference>
<feature type="transmembrane region" description="Helical" evidence="7">
    <location>
        <begin position="320"/>
        <end position="341"/>
    </location>
</feature>
<keyword evidence="5 7" id="KW-1133">Transmembrane helix</keyword>
<dbReference type="InterPro" id="IPR001516">
    <property type="entry name" value="Proton_antipo_N"/>
</dbReference>
<comment type="caution">
    <text evidence="11">The sequence shown here is derived from an EMBL/GenBank/DDBJ whole genome shotgun (WGS) entry which is preliminary data.</text>
</comment>
<organism evidence="11 12">
    <name type="scientific">Candidatus Propionivibrio dominans</name>
    <dbReference type="NCBI Taxonomy" id="2954373"/>
    <lineage>
        <taxon>Bacteria</taxon>
        <taxon>Pseudomonadati</taxon>
        <taxon>Pseudomonadota</taxon>
        <taxon>Betaproteobacteria</taxon>
        <taxon>Rhodocyclales</taxon>
        <taxon>Rhodocyclaceae</taxon>
        <taxon>Propionivibrio</taxon>
    </lineage>
</organism>
<dbReference type="Proteomes" id="UP000886602">
    <property type="component" value="Unassembled WGS sequence"/>
</dbReference>
<feature type="transmembrane region" description="Helical" evidence="7">
    <location>
        <begin position="465"/>
        <end position="485"/>
    </location>
</feature>
<evidence type="ECO:0000256" key="4">
    <source>
        <dbReference type="ARBA" id="ARBA00022692"/>
    </source>
</evidence>
<dbReference type="Pfam" id="PF00361">
    <property type="entry name" value="Proton_antipo_M"/>
    <property type="match status" value="1"/>
</dbReference>
<keyword evidence="3 7" id="KW-1003">Cell membrane</keyword>
<feature type="transmembrane region" description="Helical" evidence="7">
    <location>
        <begin position="47"/>
        <end position="69"/>
    </location>
</feature>
<feature type="transmembrane region" description="Helical" evidence="7">
    <location>
        <begin position="216"/>
        <end position="233"/>
    </location>
</feature>
<evidence type="ECO:0000256" key="3">
    <source>
        <dbReference type="ARBA" id="ARBA00022475"/>
    </source>
</evidence>
<dbReference type="EMBL" id="JADJNC010000025">
    <property type="protein sequence ID" value="MBK7424241.1"/>
    <property type="molecule type" value="Genomic_DNA"/>
</dbReference>
<dbReference type="PANTHER" id="PTHR42829:SF1">
    <property type="entry name" value="INORGANIC CARBON TRANSPORTER SUBUNIT DABB-RELATED"/>
    <property type="match status" value="1"/>
</dbReference>
<evidence type="ECO:0000313" key="12">
    <source>
        <dbReference type="Proteomes" id="UP000886602"/>
    </source>
</evidence>
<comment type="subcellular location">
    <subcellularLocation>
        <location evidence="7">Cell membrane</location>
        <topology evidence="7">Multi-pass membrane protein</topology>
    </subcellularLocation>
    <subcellularLocation>
        <location evidence="1">Endomembrane system</location>
        <topology evidence="1">Multi-pass membrane protein</topology>
    </subcellularLocation>
    <subcellularLocation>
        <location evidence="8">Membrane</location>
        <topology evidence="8">Multi-pass membrane protein</topology>
    </subcellularLocation>
</comment>
<evidence type="ECO:0000256" key="1">
    <source>
        <dbReference type="ARBA" id="ARBA00004127"/>
    </source>
</evidence>
<comment type="similarity">
    <text evidence="7">Belongs to the inorganic carbon transporter (TC 9.A.2) DabB family.</text>
</comment>
<comment type="subunit">
    <text evidence="7">Forms a complex with DabA.</text>
</comment>
<accession>A0A9D7FLX4</accession>
<dbReference type="GO" id="GO:0015990">
    <property type="term" value="P:electron transport coupled proton transport"/>
    <property type="evidence" value="ECO:0007669"/>
    <property type="project" value="TreeGrafter"/>
</dbReference>
<name>A0A9D7FLX4_9RHOO</name>
<evidence type="ECO:0000256" key="2">
    <source>
        <dbReference type="ARBA" id="ARBA00022448"/>
    </source>
</evidence>
<feature type="transmembrane region" description="Helical" evidence="7">
    <location>
        <begin position="89"/>
        <end position="106"/>
    </location>
</feature>
<dbReference type="GO" id="GO:0005886">
    <property type="term" value="C:plasma membrane"/>
    <property type="evidence" value="ECO:0007669"/>
    <property type="project" value="UniProtKB-SubCell"/>
</dbReference>
<keyword evidence="4 7" id="KW-0812">Transmembrane</keyword>
<feature type="transmembrane region" description="Helical" evidence="7">
    <location>
        <begin position="177"/>
        <end position="196"/>
    </location>
</feature>
<feature type="transmembrane region" description="Helical" evidence="7">
    <location>
        <begin position="254"/>
        <end position="273"/>
    </location>
</feature>
<feature type="domain" description="NADH-Ubiquinone oxidoreductase (complex I) chain 5 N-terminal" evidence="10">
    <location>
        <begin position="80"/>
        <end position="122"/>
    </location>
</feature>
<feature type="transmembrane region" description="Helical" evidence="7">
    <location>
        <begin position="285"/>
        <end position="308"/>
    </location>
</feature>
<evidence type="ECO:0000256" key="7">
    <source>
        <dbReference type="HAMAP-Rule" id="MF_00862"/>
    </source>
</evidence>